<evidence type="ECO:0000313" key="2">
    <source>
        <dbReference type="Proteomes" id="UP000194141"/>
    </source>
</evidence>
<dbReference type="RefSeq" id="WP_086033478.1">
    <property type="nucleotide sequence ID" value="NZ_MDSU01000018.1"/>
</dbReference>
<dbReference type="NCBIfam" id="NF041023">
    <property type="entry name" value="PP0621_fam"/>
    <property type="match status" value="1"/>
</dbReference>
<reference evidence="1 2" key="1">
    <citation type="journal article" date="2017" name="Front. Microbiol.">
        <title>Genome Sequence of Desulfurella amilsii Strain TR1 and Comparative Genomics of Desulfurellaceae Family.</title>
        <authorList>
            <person name="Florentino A.P."/>
            <person name="Stams A.J."/>
            <person name="Sanchez-Andrea I."/>
        </authorList>
    </citation>
    <scope>NUCLEOTIDE SEQUENCE [LARGE SCALE GENOMIC DNA]</scope>
    <source>
        <strain evidence="1 2">TR1</strain>
    </source>
</reference>
<proteinExistence type="predicted"/>
<dbReference type="EMBL" id="MDSU01000018">
    <property type="protein sequence ID" value="OSS41200.1"/>
    <property type="molecule type" value="Genomic_DNA"/>
</dbReference>
<name>A0A1X4XUJ4_9BACT</name>
<sequence>MLKLFLFFLFIVYIYYIVRKKRRIKQNNNKPYLDELVKCENCGIYFSKKKAIRYKNLFFCSKKCKKQYEDKVGRRT</sequence>
<dbReference type="STRING" id="1562698.DESAMIL20_753"/>
<protein>
    <recommendedName>
        <fullName evidence="3">TRASH domain-containing protein</fullName>
    </recommendedName>
</protein>
<evidence type="ECO:0008006" key="3">
    <source>
        <dbReference type="Google" id="ProtNLM"/>
    </source>
</evidence>
<dbReference type="AlphaFoldDB" id="A0A1X4XUJ4"/>
<accession>A0A1X4XUJ4</accession>
<dbReference type="InterPro" id="IPR049708">
    <property type="entry name" value="PP0621-like"/>
</dbReference>
<dbReference type="Proteomes" id="UP000194141">
    <property type="component" value="Unassembled WGS sequence"/>
</dbReference>
<gene>
    <name evidence="1" type="ORF">DESAMIL20_753</name>
</gene>
<organism evidence="1 2">
    <name type="scientific">Desulfurella amilsii</name>
    <dbReference type="NCBI Taxonomy" id="1562698"/>
    <lineage>
        <taxon>Bacteria</taxon>
        <taxon>Pseudomonadati</taxon>
        <taxon>Campylobacterota</taxon>
        <taxon>Desulfurellia</taxon>
        <taxon>Desulfurellales</taxon>
        <taxon>Desulfurellaceae</taxon>
        <taxon>Desulfurella</taxon>
    </lineage>
</organism>
<evidence type="ECO:0000313" key="1">
    <source>
        <dbReference type="EMBL" id="OSS41200.1"/>
    </source>
</evidence>
<comment type="caution">
    <text evidence="1">The sequence shown here is derived from an EMBL/GenBank/DDBJ whole genome shotgun (WGS) entry which is preliminary data.</text>
</comment>
<keyword evidence="2" id="KW-1185">Reference proteome</keyword>